<evidence type="ECO:0000256" key="9">
    <source>
        <dbReference type="ARBA" id="ARBA00047669"/>
    </source>
</evidence>
<dbReference type="PANTHER" id="PTHR11742:SF101">
    <property type="entry name" value="MANNOSYL-OLIGOSACCHARIDE ALPHA-1,2-MANNOSIDASE 1B"/>
    <property type="match status" value="1"/>
</dbReference>
<dbReference type="GO" id="GO:0004571">
    <property type="term" value="F:mannosyl-oligosaccharide 1,2-alpha-mannosidase activity"/>
    <property type="evidence" value="ECO:0007669"/>
    <property type="project" value="UniProtKB-EC"/>
</dbReference>
<dbReference type="EC" id="3.2.1.-" evidence="14"/>
<evidence type="ECO:0000313" key="18">
    <source>
        <dbReference type="Proteomes" id="UP000654370"/>
    </source>
</evidence>
<evidence type="ECO:0000256" key="7">
    <source>
        <dbReference type="ARBA" id="ARBA00023180"/>
    </source>
</evidence>
<evidence type="ECO:0000256" key="4">
    <source>
        <dbReference type="ARBA" id="ARBA00022729"/>
    </source>
</evidence>
<evidence type="ECO:0000256" key="1">
    <source>
        <dbReference type="ARBA" id="ARBA00001913"/>
    </source>
</evidence>
<evidence type="ECO:0000256" key="2">
    <source>
        <dbReference type="ARBA" id="ARBA00004922"/>
    </source>
</evidence>
<dbReference type="InterPro" id="IPR001382">
    <property type="entry name" value="Glyco_hydro_47"/>
</dbReference>
<dbReference type="SUPFAM" id="SSF48225">
    <property type="entry name" value="Seven-hairpin glycosidases"/>
    <property type="match status" value="1"/>
</dbReference>
<evidence type="ECO:0000256" key="16">
    <source>
        <dbReference type="SAM" id="SignalP"/>
    </source>
</evidence>
<comment type="caution">
    <text evidence="17">The sequence shown here is derived from an EMBL/GenBank/DDBJ whole genome shotgun (WGS) entry which is preliminary data.</text>
</comment>
<comment type="catalytic activity">
    <reaction evidence="9">
        <text>N(4)-(alpha-D-Man-(1-&gt;2)-alpha-D-Man-(1-&gt;2)-alpha-D-Man-(1-&gt;3)-[alpha-D-Man-(1-&gt;3)-[alpha-D-Man-(1-&gt;2)-alpha-D-Man-(1-&gt;6)]-alpha-D-Man-(1-&gt;6)]-beta-D-Man-(1-&gt;4)-beta-D-GlcNAc-(1-&gt;4)-beta-D-GlcNAc)-L-asparaginyl-[protein] (N-glucan mannose isomer 8A1,2,3B1,3) + 3 H2O = N(4)-(alpha-D-Man-(1-&gt;3)-[alpha-D-Man-(1-&gt;3)-[alpha-D-Man-(1-&gt;6)]-alpha-D-Man-(1-&gt;6)]-beta-D-Man-(1-&gt;4)-beta-D-GlcNAc-(1-&gt;4)-beta-D-GlcNAc)-L-asparaginyl-[protein] (N-glucan mannose isomer 5A1,2) + 3 beta-D-mannose</text>
        <dbReference type="Rhea" id="RHEA:56028"/>
        <dbReference type="Rhea" id="RHEA-COMP:14358"/>
        <dbReference type="Rhea" id="RHEA-COMP:14367"/>
        <dbReference type="ChEBI" id="CHEBI:15377"/>
        <dbReference type="ChEBI" id="CHEBI:28563"/>
        <dbReference type="ChEBI" id="CHEBI:59087"/>
        <dbReference type="ChEBI" id="CHEBI:60628"/>
        <dbReference type="EC" id="3.2.1.113"/>
    </reaction>
</comment>
<dbReference type="InterPro" id="IPR050749">
    <property type="entry name" value="Glycosyl_Hydrolase_47"/>
</dbReference>
<evidence type="ECO:0000256" key="8">
    <source>
        <dbReference type="ARBA" id="ARBA00023295"/>
    </source>
</evidence>
<protein>
    <recommendedName>
        <fullName evidence="14">alpha-1,2-Mannosidase</fullName>
        <ecNumber evidence="14">3.2.1.-</ecNumber>
    </recommendedName>
</protein>
<dbReference type="GO" id="GO:0005509">
    <property type="term" value="F:calcium ion binding"/>
    <property type="evidence" value="ECO:0007669"/>
    <property type="project" value="InterPro"/>
</dbReference>
<keyword evidence="12" id="KW-0106">Calcium</keyword>
<dbReference type="Proteomes" id="UP000654370">
    <property type="component" value="Unassembled WGS sequence"/>
</dbReference>
<evidence type="ECO:0000256" key="5">
    <source>
        <dbReference type="ARBA" id="ARBA00022801"/>
    </source>
</evidence>
<evidence type="ECO:0000313" key="17">
    <source>
        <dbReference type="EMBL" id="KAG2173612.1"/>
    </source>
</evidence>
<dbReference type="Pfam" id="PF01532">
    <property type="entry name" value="Glyco_hydro_47"/>
    <property type="match status" value="1"/>
</dbReference>
<keyword evidence="5 14" id="KW-0378">Hydrolase</keyword>
<comment type="similarity">
    <text evidence="3 14">Belongs to the glycosyl hydrolase 47 family.</text>
</comment>
<feature type="active site" description="Proton donor" evidence="11">
    <location>
        <position position="144"/>
    </location>
</feature>
<keyword evidence="7" id="KW-0325">Glycoprotein</keyword>
<organism evidence="17 18">
    <name type="scientific">Mortierella isabellina</name>
    <name type="common">Filamentous fungus</name>
    <name type="synonym">Umbelopsis isabellina</name>
    <dbReference type="NCBI Taxonomy" id="91625"/>
    <lineage>
        <taxon>Eukaryota</taxon>
        <taxon>Fungi</taxon>
        <taxon>Fungi incertae sedis</taxon>
        <taxon>Mucoromycota</taxon>
        <taxon>Mucoromycotina</taxon>
        <taxon>Umbelopsidomycetes</taxon>
        <taxon>Umbelopsidales</taxon>
        <taxon>Umbelopsidaceae</taxon>
        <taxon>Umbelopsis</taxon>
    </lineage>
</organism>
<keyword evidence="8 14" id="KW-0326">Glycosidase</keyword>
<feature type="binding site" evidence="12">
    <location>
        <position position="510"/>
    </location>
    <ligand>
        <name>Ca(2+)</name>
        <dbReference type="ChEBI" id="CHEBI:29108"/>
    </ligand>
</feature>
<comment type="cofactor">
    <cofactor evidence="1 12">
        <name>Ca(2+)</name>
        <dbReference type="ChEBI" id="CHEBI:29108"/>
    </cofactor>
</comment>
<dbReference type="InterPro" id="IPR012341">
    <property type="entry name" value="6hp_glycosidase-like_sf"/>
</dbReference>
<sequence>MKTFATLAVIALAALQVFQVDARPHSSAKASTSAAPKVSQSVNATANSPINGHHHSTDPRATAVKDAFLHAWNGYSKYAWGHDELLSPPLVTLSTKQCVCLAASIFDALDTLLIMGLDAEYEKALKHVAQVDFNKSDQTSKVFETTIRYLGGLLSANDLRPNPMLVKQAISVAETTVLPAFKTSDGIPASYVNVTTREPVPGNSIDLAEFGSLQMEMTRLSQVTGNQTYADIANAVIPKIQHTKSFPPQLYAMDWTLDPFKPDPYGTISISGGGDSYYEYLLKNYLLLGQTDKSLLSSWETAVESMEKYLMQQEAYHDFTYLSQITNGTNYSTSGELICFLPGNVMLGAAFTNNKQFAQFGEKLMDGCVQIWNGTETGIAPESFHWVPSTDKKGNYTTEQTAQDKKIGFFFATSEATYDLRPETLESLFYFYRLTGQSTWQDKAWTIFSAINKYCRTDSGFTSLDNVNDASNPGLSNFQESFFFAETLKYSYLVFADPSLISLNEWVFNTEAHPYKLPKPIHVQKIN</sequence>
<dbReference type="Gene3D" id="1.50.10.10">
    <property type="match status" value="1"/>
</dbReference>
<dbReference type="GO" id="GO:0005783">
    <property type="term" value="C:endoplasmic reticulum"/>
    <property type="evidence" value="ECO:0007669"/>
    <property type="project" value="TreeGrafter"/>
</dbReference>
<name>A0A8H7PGM4_MORIS</name>
<evidence type="ECO:0000256" key="13">
    <source>
        <dbReference type="PIRSR" id="PIRSR601382-3"/>
    </source>
</evidence>
<feature type="active site" description="Proton donor" evidence="11">
    <location>
        <position position="382"/>
    </location>
</feature>
<accession>A0A8H7PGM4</accession>
<dbReference type="GO" id="GO:0016020">
    <property type="term" value="C:membrane"/>
    <property type="evidence" value="ECO:0007669"/>
    <property type="project" value="InterPro"/>
</dbReference>
<keyword evidence="4 16" id="KW-0732">Signal</keyword>
<dbReference type="InterPro" id="IPR036026">
    <property type="entry name" value="Seven-hairpin_glycosidases"/>
</dbReference>
<dbReference type="EMBL" id="JAEPQZ010000014">
    <property type="protein sequence ID" value="KAG2173612.1"/>
    <property type="molecule type" value="Genomic_DNA"/>
</dbReference>
<evidence type="ECO:0000256" key="12">
    <source>
        <dbReference type="PIRSR" id="PIRSR601382-2"/>
    </source>
</evidence>
<evidence type="ECO:0000256" key="11">
    <source>
        <dbReference type="PIRSR" id="PIRSR601382-1"/>
    </source>
</evidence>
<feature type="signal peptide" evidence="16">
    <location>
        <begin position="1"/>
        <end position="22"/>
    </location>
</feature>
<feature type="compositionally biased region" description="Polar residues" evidence="15">
    <location>
        <begin position="38"/>
        <end position="50"/>
    </location>
</feature>
<evidence type="ECO:0000256" key="14">
    <source>
        <dbReference type="RuleBase" id="RU361193"/>
    </source>
</evidence>
<reference evidence="17" key="1">
    <citation type="submission" date="2020-12" db="EMBL/GenBank/DDBJ databases">
        <title>Metabolic potential, ecology and presence of endohyphal bacteria is reflected in genomic diversity of Mucoromycotina.</title>
        <authorList>
            <person name="Muszewska A."/>
            <person name="Okrasinska A."/>
            <person name="Steczkiewicz K."/>
            <person name="Drgas O."/>
            <person name="Orlowska M."/>
            <person name="Perlinska-Lenart U."/>
            <person name="Aleksandrzak-Piekarczyk T."/>
            <person name="Szatraj K."/>
            <person name="Zielenkiewicz U."/>
            <person name="Pilsyk S."/>
            <person name="Malc E."/>
            <person name="Mieczkowski P."/>
            <person name="Kruszewska J.S."/>
            <person name="Biernat P."/>
            <person name="Pawlowska J."/>
        </authorList>
    </citation>
    <scope>NUCLEOTIDE SEQUENCE</scope>
    <source>
        <strain evidence="17">WA0000067209</strain>
    </source>
</reference>
<dbReference type="GO" id="GO:0036503">
    <property type="term" value="P:ERAD pathway"/>
    <property type="evidence" value="ECO:0007669"/>
    <property type="project" value="UniProtKB-ARBA"/>
</dbReference>
<dbReference type="AlphaFoldDB" id="A0A8H7PGM4"/>
<dbReference type="GO" id="GO:0005975">
    <property type="term" value="P:carbohydrate metabolic process"/>
    <property type="evidence" value="ECO:0007669"/>
    <property type="project" value="InterPro"/>
</dbReference>
<keyword evidence="6 13" id="KW-1015">Disulfide bond</keyword>
<keyword evidence="12" id="KW-0479">Metal-binding</keyword>
<evidence type="ECO:0000256" key="15">
    <source>
        <dbReference type="SAM" id="MobiDB-lite"/>
    </source>
</evidence>
<comment type="pathway">
    <text evidence="2">Protein modification; protein glycosylation.</text>
</comment>
<gene>
    <name evidence="17" type="ORF">INT43_005030</name>
</gene>
<keyword evidence="18" id="KW-1185">Reference proteome</keyword>
<feature type="active site" evidence="11">
    <location>
        <position position="275"/>
    </location>
</feature>
<feature type="region of interest" description="Disordered" evidence="15">
    <location>
        <begin position="29"/>
        <end position="58"/>
    </location>
</feature>
<evidence type="ECO:0000256" key="10">
    <source>
        <dbReference type="ARBA" id="ARBA00048605"/>
    </source>
</evidence>
<feature type="active site" evidence="11">
    <location>
        <position position="423"/>
    </location>
</feature>
<dbReference type="OrthoDB" id="8118055at2759"/>
<dbReference type="PANTHER" id="PTHR11742">
    <property type="entry name" value="MANNOSYL-OLIGOSACCHARIDE ALPHA-1,2-MANNOSIDASE-RELATED"/>
    <property type="match status" value="1"/>
</dbReference>
<feature type="chain" id="PRO_5034981387" description="alpha-1,2-Mannosidase" evidence="16">
    <location>
        <begin position="23"/>
        <end position="527"/>
    </location>
</feature>
<comment type="catalytic activity">
    <reaction evidence="10">
        <text>N(4)-(alpha-D-Man-(1-&gt;2)-alpha-D-Man-(1-&gt;2)-alpha-D-Man-(1-&gt;3)-[alpha-D-Man-(1-&gt;2)-alpha-D-Man-(1-&gt;3)-[alpha-D-Man-(1-&gt;2)-alpha-D-Man-(1-&gt;6)]-alpha-D-Man-(1-&gt;6)]-beta-D-Man-(1-&gt;4)-beta-D-GlcNAc-(1-&gt;4)-beta-D-GlcNAc)-L-asparaginyl-[protein] (N-glucan mannose isomer 9A1,2,3B1,2,3) + 4 H2O = N(4)-(alpha-D-Man-(1-&gt;3)-[alpha-D-Man-(1-&gt;3)-[alpha-D-Man-(1-&gt;6)]-alpha-D-Man-(1-&gt;6)]-beta-D-Man-(1-&gt;4)-beta-D-GlcNAc-(1-&gt;4)-beta-D-GlcNAc)-L-asparaginyl-[protein] (N-glucan mannose isomer 5A1,2) + 4 beta-D-mannose</text>
        <dbReference type="Rhea" id="RHEA:56008"/>
        <dbReference type="Rhea" id="RHEA-COMP:14356"/>
        <dbReference type="Rhea" id="RHEA-COMP:14367"/>
        <dbReference type="ChEBI" id="CHEBI:15377"/>
        <dbReference type="ChEBI" id="CHEBI:28563"/>
        <dbReference type="ChEBI" id="CHEBI:59087"/>
        <dbReference type="ChEBI" id="CHEBI:139493"/>
        <dbReference type="EC" id="3.2.1.113"/>
    </reaction>
</comment>
<evidence type="ECO:0000256" key="3">
    <source>
        <dbReference type="ARBA" id="ARBA00007658"/>
    </source>
</evidence>
<evidence type="ECO:0000256" key="6">
    <source>
        <dbReference type="ARBA" id="ARBA00023157"/>
    </source>
</evidence>
<proteinExistence type="inferred from homology"/>
<dbReference type="PRINTS" id="PR00747">
    <property type="entry name" value="GLYHDRLASE47"/>
</dbReference>
<feature type="disulfide bond" evidence="13">
    <location>
        <begin position="339"/>
        <end position="368"/>
    </location>
</feature>